<evidence type="ECO:0000313" key="2">
    <source>
        <dbReference type="Proteomes" id="UP000827986"/>
    </source>
</evidence>
<evidence type="ECO:0000313" key="1">
    <source>
        <dbReference type="EMBL" id="KAH1168105.1"/>
    </source>
</evidence>
<name>A0A9D4ATM4_9SAUR</name>
<gene>
    <name evidence="1" type="ORF">KIL84_003588</name>
</gene>
<accession>A0A9D4ATM4</accession>
<protein>
    <submittedName>
        <fullName evidence="1">Uncharacterized protein</fullName>
    </submittedName>
</protein>
<dbReference type="EMBL" id="JAHDVG010000486">
    <property type="protein sequence ID" value="KAH1168105.1"/>
    <property type="molecule type" value="Genomic_DNA"/>
</dbReference>
<proteinExistence type="predicted"/>
<reference evidence="1" key="1">
    <citation type="submission" date="2021-09" db="EMBL/GenBank/DDBJ databases">
        <title>The genome of Mauremys mutica provides insights into the evolution of semi-aquatic lifestyle.</title>
        <authorList>
            <person name="Gong S."/>
            <person name="Gao Y."/>
        </authorList>
    </citation>
    <scope>NUCLEOTIDE SEQUENCE</scope>
    <source>
        <strain evidence="1">MM-2020</strain>
        <tissue evidence="1">Muscle</tissue>
    </source>
</reference>
<dbReference type="Proteomes" id="UP000827986">
    <property type="component" value="Unassembled WGS sequence"/>
</dbReference>
<sequence length="105" mass="12016">MGTDLCHCFRLAADSRKTALQQLVLVCVFEGSLWQEEAYTKNCSLMKVERPQQGKSFAGNSPTAESWHIGHVERRYRTVSHISWAKQLDPHRYVCSLYGYSHPEG</sequence>
<keyword evidence="2" id="KW-1185">Reference proteome</keyword>
<comment type="caution">
    <text evidence="1">The sequence shown here is derived from an EMBL/GenBank/DDBJ whole genome shotgun (WGS) entry which is preliminary data.</text>
</comment>
<organism evidence="1 2">
    <name type="scientific">Mauremys mutica</name>
    <name type="common">yellowpond turtle</name>
    <dbReference type="NCBI Taxonomy" id="74926"/>
    <lineage>
        <taxon>Eukaryota</taxon>
        <taxon>Metazoa</taxon>
        <taxon>Chordata</taxon>
        <taxon>Craniata</taxon>
        <taxon>Vertebrata</taxon>
        <taxon>Euteleostomi</taxon>
        <taxon>Archelosauria</taxon>
        <taxon>Testudinata</taxon>
        <taxon>Testudines</taxon>
        <taxon>Cryptodira</taxon>
        <taxon>Durocryptodira</taxon>
        <taxon>Testudinoidea</taxon>
        <taxon>Geoemydidae</taxon>
        <taxon>Geoemydinae</taxon>
        <taxon>Mauremys</taxon>
    </lineage>
</organism>
<dbReference type="AlphaFoldDB" id="A0A9D4ATM4"/>